<keyword evidence="3" id="KW-1185">Reference proteome</keyword>
<feature type="region of interest" description="Disordered" evidence="1">
    <location>
        <begin position="1"/>
        <end position="25"/>
    </location>
</feature>
<dbReference type="Proteomes" id="UP001274830">
    <property type="component" value="Unassembled WGS sequence"/>
</dbReference>
<feature type="region of interest" description="Disordered" evidence="1">
    <location>
        <begin position="69"/>
        <end position="109"/>
    </location>
</feature>
<protein>
    <submittedName>
        <fullName evidence="2">Uncharacterized protein</fullName>
    </submittedName>
</protein>
<feature type="region of interest" description="Disordered" evidence="1">
    <location>
        <begin position="529"/>
        <end position="549"/>
    </location>
</feature>
<feature type="region of interest" description="Disordered" evidence="1">
    <location>
        <begin position="43"/>
        <end position="62"/>
    </location>
</feature>
<feature type="compositionally biased region" description="Polar residues" evidence="1">
    <location>
        <begin position="389"/>
        <end position="400"/>
    </location>
</feature>
<accession>A0AAE0WN79</accession>
<sequence length="575" mass="62745">MSQTASSSQSRYEKHLMRQRGAGPRNITANFGFSFEFPASSIIPQDKSAPIDPPAKRRKTDVEHVAAKQLLPVRPELPKVQSEPVQPVSVPEVPKTSSKTPRRNAVKAPLVSTVDDDSFIAVRKPRRTRATKGDSVAKAQISVSAVEDIADVLDEEILLVKRKTKARRSTKKQANEPTLAAVGGQDKEQTQPKSTKRGQKKVLEEVADSDNVDNDEEDVDFKPAKRKAASKQTKKALVDLASPPPPPAAKDRRCGGKAVIKPNDDKDLYDVLKSATAHQSEPVQQRSPVRRPLVETDANILRPSVSPKKGEKRAAGDDDFVPKPLKRKRQVAAATRGVATKAAPKSSTINTKIETAVNVRGDSREYELLAVVKHEIDDLEDELSFGDKISTSNPRPTASKPSDENDTPLSPPEADDNSPKPRAKAQAQSSNVPTKSSRMKKKQQLTTTNSAQEPLAPKSLPKPIPTAFSRQKYTALPPTQKTAANDDGDDNDDDDIDWLFATAPRERKRPAARDLKKIAAAENSRKIAAATTTTATNGRRKHEFMSDEDDDFDLDDLVARIGSIAPSAKGRKIGK</sequence>
<feature type="region of interest" description="Disordered" evidence="1">
    <location>
        <begin position="160"/>
        <end position="348"/>
    </location>
</feature>
<feature type="compositionally biased region" description="Acidic residues" evidence="1">
    <location>
        <begin position="205"/>
        <end position="219"/>
    </location>
</feature>
<organism evidence="2 3">
    <name type="scientific">Recurvomyces mirabilis</name>
    <dbReference type="NCBI Taxonomy" id="574656"/>
    <lineage>
        <taxon>Eukaryota</taxon>
        <taxon>Fungi</taxon>
        <taxon>Dikarya</taxon>
        <taxon>Ascomycota</taxon>
        <taxon>Pezizomycotina</taxon>
        <taxon>Dothideomycetes</taxon>
        <taxon>Dothideomycetidae</taxon>
        <taxon>Mycosphaerellales</taxon>
        <taxon>Teratosphaeriaceae</taxon>
        <taxon>Recurvomyces</taxon>
    </lineage>
</organism>
<name>A0AAE0WN79_9PEZI</name>
<feature type="compositionally biased region" description="Polar residues" evidence="1">
    <location>
        <begin position="1"/>
        <end position="10"/>
    </location>
</feature>
<feature type="compositionally biased region" description="Polar residues" evidence="1">
    <location>
        <begin position="426"/>
        <end position="436"/>
    </location>
</feature>
<proteinExistence type="predicted"/>
<dbReference type="EMBL" id="JAUTXT010000017">
    <property type="protein sequence ID" value="KAK3674807.1"/>
    <property type="molecule type" value="Genomic_DNA"/>
</dbReference>
<feature type="compositionally biased region" description="Low complexity" evidence="1">
    <location>
        <begin position="331"/>
        <end position="343"/>
    </location>
</feature>
<feature type="compositionally biased region" description="Polar residues" evidence="1">
    <location>
        <begin position="276"/>
        <end position="287"/>
    </location>
</feature>
<reference evidence="2" key="1">
    <citation type="submission" date="2023-07" db="EMBL/GenBank/DDBJ databases">
        <title>Black Yeasts Isolated from many extreme environments.</title>
        <authorList>
            <person name="Coleine C."/>
            <person name="Stajich J.E."/>
            <person name="Selbmann L."/>
        </authorList>
    </citation>
    <scope>NUCLEOTIDE SEQUENCE</scope>
    <source>
        <strain evidence="2">CCFEE 5485</strain>
    </source>
</reference>
<comment type="caution">
    <text evidence="2">The sequence shown here is derived from an EMBL/GenBank/DDBJ whole genome shotgun (WGS) entry which is preliminary data.</text>
</comment>
<feature type="compositionally biased region" description="Low complexity" evidence="1">
    <location>
        <begin position="78"/>
        <end position="95"/>
    </location>
</feature>
<feature type="compositionally biased region" description="Acidic residues" evidence="1">
    <location>
        <begin position="486"/>
        <end position="496"/>
    </location>
</feature>
<feature type="compositionally biased region" description="Basic residues" evidence="1">
    <location>
        <begin position="224"/>
        <end position="234"/>
    </location>
</feature>
<evidence type="ECO:0000313" key="3">
    <source>
        <dbReference type="Proteomes" id="UP001274830"/>
    </source>
</evidence>
<feature type="compositionally biased region" description="Basic residues" evidence="1">
    <location>
        <begin position="160"/>
        <end position="171"/>
    </location>
</feature>
<gene>
    <name evidence="2" type="ORF">LTR78_005151</name>
</gene>
<evidence type="ECO:0000256" key="1">
    <source>
        <dbReference type="SAM" id="MobiDB-lite"/>
    </source>
</evidence>
<feature type="compositionally biased region" description="Polar residues" evidence="1">
    <location>
        <begin position="468"/>
        <end position="483"/>
    </location>
</feature>
<dbReference type="AlphaFoldDB" id="A0AAE0WN79"/>
<evidence type="ECO:0000313" key="2">
    <source>
        <dbReference type="EMBL" id="KAK3674807.1"/>
    </source>
</evidence>
<feature type="region of interest" description="Disordered" evidence="1">
    <location>
        <begin position="380"/>
        <end position="496"/>
    </location>
</feature>